<dbReference type="EMBL" id="JACRSS010000001">
    <property type="protein sequence ID" value="MBC8537352.1"/>
    <property type="molecule type" value="Genomic_DNA"/>
</dbReference>
<dbReference type="Pfam" id="PF08239">
    <property type="entry name" value="SH3_3"/>
    <property type="match status" value="1"/>
</dbReference>
<dbReference type="GO" id="GO:0004553">
    <property type="term" value="F:hydrolase activity, hydrolyzing O-glycosyl compounds"/>
    <property type="evidence" value="ECO:0007669"/>
    <property type="project" value="InterPro"/>
</dbReference>
<feature type="domain" description="Dockerin" evidence="3">
    <location>
        <begin position="621"/>
        <end position="688"/>
    </location>
</feature>
<protein>
    <submittedName>
        <fullName evidence="5">SpoIID/LytB domain-containing protein</fullName>
    </submittedName>
</protein>
<accession>A0A926DGF9</accession>
<dbReference type="InterPro" id="IPR013486">
    <property type="entry name" value="SpoIID/LytB"/>
</dbReference>
<evidence type="ECO:0000313" key="6">
    <source>
        <dbReference type="Proteomes" id="UP000617951"/>
    </source>
</evidence>
<dbReference type="Proteomes" id="UP000617951">
    <property type="component" value="Unassembled WGS sequence"/>
</dbReference>
<dbReference type="InterPro" id="IPR003646">
    <property type="entry name" value="SH3-like_bac-type"/>
</dbReference>
<dbReference type="Pfam" id="PF08486">
    <property type="entry name" value="SpoIID"/>
    <property type="match status" value="1"/>
</dbReference>
<dbReference type="InterPro" id="IPR018247">
    <property type="entry name" value="EF_Hand_1_Ca_BS"/>
</dbReference>
<feature type="compositionally biased region" description="Low complexity" evidence="1">
    <location>
        <begin position="540"/>
        <end position="549"/>
    </location>
</feature>
<dbReference type="InterPro" id="IPR013693">
    <property type="entry name" value="SpoIID/LytB_N"/>
</dbReference>
<dbReference type="GO" id="GO:0030435">
    <property type="term" value="P:sporulation resulting in formation of a cellular spore"/>
    <property type="evidence" value="ECO:0007669"/>
    <property type="project" value="InterPro"/>
</dbReference>
<dbReference type="PROSITE" id="PS00018">
    <property type="entry name" value="EF_HAND_1"/>
    <property type="match status" value="2"/>
</dbReference>
<feature type="region of interest" description="Disordered" evidence="1">
    <location>
        <begin position="524"/>
        <end position="554"/>
    </location>
</feature>
<comment type="caution">
    <text evidence="5">The sequence shown here is derived from an EMBL/GenBank/DDBJ whole genome shotgun (WGS) entry which is preliminary data.</text>
</comment>
<feature type="signal peptide" evidence="2">
    <location>
        <begin position="1"/>
        <end position="27"/>
    </location>
</feature>
<dbReference type="RefSeq" id="WP_249279283.1">
    <property type="nucleotide sequence ID" value="NZ_JACRSS010000001.1"/>
</dbReference>
<feature type="compositionally biased region" description="Pro residues" evidence="1">
    <location>
        <begin position="529"/>
        <end position="539"/>
    </location>
</feature>
<dbReference type="PROSITE" id="PS51781">
    <property type="entry name" value="SH3B"/>
    <property type="match status" value="1"/>
</dbReference>
<evidence type="ECO:0000256" key="1">
    <source>
        <dbReference type="SAM" id="MobiDB-lite"/>
    </source>
</evidence>
<organism evidence="5 6">
    <name type="scientific">Guopingia tenuis</name>
    <dbReference type="NCBI Taxonomy" id="2763656"/>
    <lineage>
        <taxon>Bacteria</taxon>
        <taxon>Bacillati</taxon>
        <taxon>Bacillota</taxon>
        <taxon>Clostridia</taxon>
        <taxon>Christensenellales</taxon>
        <taxon>Christensenellaceae</taxon>
        <taxon>Guopingia</taxon>
    </lineage>
</organism>
<gene>
    <name evidence="5" type="ORF">H8693_00180</name>
</gene>
<reference evidence="5" key="1">
    <citation type="submission" date="2020-08" db="EMBL/GenBank/DDBJ databases">
        <title>Genome public.</title>
        <authorList>
            <person name="Liu C."/>
            <person name="Sun Q."/>
        </authorList>
    </citation>
    <scope>NUCLEOTIDE SEQUENCE</scope>
    <source>
        <strain evidence="5">NSJ-63</strain>
    </source>
</reference>
<keyword evidence="2" id="KW-0732">Signal</keyword>
<dbReference type="SUPFAM" id="SSF63446">
    <property type="entry name" value="Type I dockerin domain"/>
    <property type="match status" value="1"/>
</dbReference>
<dbReference type="InterPro" id="IPR002105">
    <property type="entry name" value="Dockerin_1_rpt"/>
</dbReference>
<feature type="domain" description="SH3b" evidence="4">
    <location>
        <begin position="286"/>
        <end position="357"/>
    </location>
</feature>
<keyword evidence="6" id="KW-1185">Reference proteome</keyword>
<dbReference type="Pfam" id="PF00404">
    <property type="entry name" value="Dockerin_1"/>
    <property type="match status" value="1"/>
</dbReference>
<dbReference type="AlphaFoldDB" id="A0A926DGF9"/>
<dbReference type="SMART" id="SM00287">
    <property type="entry name" value="SH3b"/>
    <property type="match status" value="1"/>
</dbReference>
<dbReference type="InterPro" id="IPR036439">
    <property type="entry name" value="Dockerin_dom_sf"/>
</dbReference>
<dbReference type="PROSITE" id="PS51766">
    <property type="entry name" value="DOCKERIN"/>
    <property type="match status" value="1"/>
</dbReference>
<dbReference type="Gene3D" id="1.10.1330.10">
    <property type="entry name" value="Dockerin domain"/>
    <property type="match status" value="1"/>
</dbReference>
<dbReference type="CDD" id="cd14256">
    <property type="entry name" value="Dockerin_I"/>
    <property type="match status" value="1"/>
</dbReference>
<dbReference type="GO" id="GO:0000272">
    <property type="term" value="P:polysaccharide catabolic process"/>
    <property type="evidence" value="ECO:0007669"/>
    <property type="project" value="InterPro"/>
</dbReference>
<name>A0A926DGF9_9FIRM</name>
<evidence type="ECO:0000256" key="2">
    <source>
        <dbReference type="SAM" id="SignalP"/>
    </source>
</evidence>
<feature type="chain" id="PRO_5037320674" evidence="2">
    <location>
        <begin position="28"/>
        <end position="688"/>
    </location>
</feature>
<sequence>MRKRWKAGILAFAMLAAFFLCIPVSQAVDYDTVRVKLSIASASTNVQLTTPYTLAEDGSTLAAGTYKVAVSGSSVNISGNGVNKTLASVTLKRTGSGYIKLTRIYGSESKLCSYLGNISFKVSGGKLLAVNTVSMQEYLYGVVGFEMSNSFPLEALKAQAVCARGYAAMRLKSSASDYDIGDTSSDQVYKGYDSTIKNVIRAVDETKGEVLTYNGKIITTYYAASNGGQTELPGNAWGNGESANKEAPYLAQHDDPYDLENASSKEKIMFIPSQVEGSKYDAVTSSGGKIVRVVNINSSCNVRSGAGTTNSIIGSAPVNAVYDYLGEARDKDGDLWYMIDYNGKTGYLFSSYGQVDESGRYTYGNGALTEMQEKAQAVLKSQGISVASPRDIKIITVNSMKNDKQQWPGTASRCYVTATANITVKYVPSGSSELSGAKAISVTLDLMNKNSSGKYVLTHDYLDSTLRMRGVSETSGGFNITCRRWGHGVGMSQRGAQTMAQNHNKGYREILAFYFVGTDITNLGSSDPTPTPTATPAPTPSTSGGASTPKLTSSKYKVGSSNITGLSENLSVSNLLSGLKAENGSVRVVTSGGAAKTSGNAVTGDVVQLYNSSGKLAQSFTVILYGDLNGDGKISLVDLLQLQKHLLGASTAKGASLTAADTSKDGKVTILDLLQLQKHLLGASTIAQ</sequence>
<dbReference type="NCBIfam" id="TIGR02669">
    <property type="entry name" value="SpoIID_LytB"/>
    <property type="match status" value="1"/>
</dbReference>
<evidence type="ECO:0000259" key="4">
    <source>
        <dbReference type="PROSITE" id="PS51781"/>
    </source>
</evidence>
<evidence type="ECO:0000259" key="3">
    <source>
        <dbReference type="PROSITE" id="PS51766"/>
    </source>
</evidence>
<evidence type="ECO:0000313" key="5">
    <source>
        <dbReference type="EMBL" id="MBC8537352.1"/>
    </source>
</evidence>
<proteinExistence type="predicted"/>
<dbReference type="InterPro" id="IPR016134">
    <property type="entry name" value="Dockerin_dom"/>
</dbReference>
<dbReference type="Gene3D" id="2.30.30.40">
    <property type="entry name" value="SH3 Domains"/>
    <property type="match status" value="1"/>
</dbReference>